<dbReference type="PANTHER" id="PTHR33172">
    <property type="entry name" value="OS08G0516900 PROTEIN"/>
    <property type="match status" value="1"/>
</dbReference>
<protein>
    <submittedName>
        <fullName evidence="4">Uncharacterized protein</fullName>
    </submittedName>
</protein>
<dbReference type="EMBL" id="JAGKQH010000012">
    <property type="protein sequence ID" value="KAG6585427.1"/>
    <property type="molecule type" value="Genomic_DNA"/>
</dbReference>
<evidence type="ECO:0000256" key="2">
    <source>
        <dbReference type="ARBA" id="ARBA00023242"/>
    </source>
</evidence>
<dbReference type="GO" id="GO:0005634">
    <property type="term" value="C:nucleus"/>
    <property type="evidence" value="ECO:0007669"/>
    <property type="project" value="UniProtKB-SubCell"/>
</dbReference>
<accession>A0AAV6MR09</accession>
<dbReference type="InterPro" id="IPR051992">
    <property type="entry name" value="OxStress_Response_Reg"/>
</dbReference>
<reference evidence="4 5" key="1">
    <citation type="journal article" date="2021" name="Hortic Res">
        <title>The domestication of Cucurbita argyrosperma as revealed by the genome of its wild relative.</title>
        <authorList>
            <person name="Barrera-Redondo J."/>
            <person name="Sanchez-de la Vega G."/>
            <person name="Aguirre-Liguori J.A."/>
            <person name="Castellanos-Morales G."/>
            <person name="Gutierrez-Guerrero Y.T."/>
            <person name="Aguirre-Dugua X."/>
            <person name="Aguirre-Planter E."/>
            <person name="Tenaillon M.I."/>
            <person name="Lira-Saade R."/>
            <person name="Eguiarte L.E."/>
        </authorList>
    </citation>
    <scope>NUCLEOTIDE SEQUENCE [LARGE SCALE GENOMIC DNA]</scope>
    <source>
        <strain evidence="4">JBR-2021</strain>
    </source>
</reference>
<dbReference type="GO" id="GO:0006950">
    <property type="term" value="P:response to stress"/>
    <property type="evidence" value="ECO:0007669"/>
    <property type="project" value="UniProtKB-ARBA"/>
</dbReference>
<evidence type="ECO:0000256" key="3">
    <source>
        <dbReference type="SAM" id="MobiDB-lite"/>
    </source>
</evidence>
<feature type="region of interest" description="Disordered" evidence="3">
    <location>
        <begin position="179"/>
        <end position="219"/>
    </location>
</feature>
<evidence type="ECO:0000256" key="1">
    <source>
        <dbReference type="ARBA" id="ARBA00004123"/>
    </source>
</evidence>
<dbReference type="PANTHER" id="PTHR33172:SF91">
    <property type="entry name" value="PROTEIN OXIDATIVE STRESS 3 LIKE 5"/>
    <property type="match status" value="1"/>
</dbReference>
<feature type="region of interest" description="Disordered" evidence="3">
    <location>
        <begin position="59"/>
        <end position="99"/>
    </location>
</feature>
<proteinExistence type="predicted"/>
<dbReference type="Proteomes" id="UP000685013">
    <property type="component" value="Chromosome 12"/>
</dbReference>
<feature type="non-terminal residue" evidence="4">
    <location>
        <position position="1"/>
    </location>
</feature>
<keyword evidence="2" id="KW-0539">Nucleus</keyword>
<dbReference type="AlphaFoldDB" id="A0AAV6MR09"/>
<name>A0AAV6MR09_9ROSI</name>
<comment type="caution">
    <text evidence="4">The sequence shown here is derived from an EMBL/GenBank/DDBJ whole genome shotgun (WGS) entry which is preliminary data.</text>
</comment>
<gene>
    <name evidence="4" type="ORF">SDJN03_18160</name>
</gene>
<evidence type="ECO:0000313" key="5">
    <source>
        <dbReference type="Proteomes" id="UP000685013"/>
    </source>
</evidence>
<feature type="compositionally biased region" description="Acidic residues" evidence="3">
    <location>
        <begin position="184"/>
        <end position="196"/>
    </location>
</feature>
<organism evidence="4 5">
    <name type="scientific">Cucurbita argyrosperma subsp. sororia</name>
    <dbReference type="NCBI Taxonomy" id="37648"/>
    <lineage>
        <taxon>Eukaryota</taxon>
        <taxon>Viridiplantae</taxon>
        <taxon>Streptophyta</taxon>
        <taxon>Embryophyta</taxon>
        <taxon>Tracheophyta</taxon>
        <taxon>Spermatophyta</taxon>
        <taxon>Magnoliopsida</taxon>
        <taxon>eudicotyledons</taxon>
        <taxon>Gunneridae</taxon>
        <taxon>Pentapetalae</taxon>
        <taxon>rosids</taxon>
        <taxon>fabids</taxon>
        <taxon>Cucurbitales</taxon>
        <taxon>Cucurbitaceae</taxon>
        <taxon>Cucurbiteae</taxon>
        <taxon>Cucurbita</taxon>
    </lineage>
</organism>
<comment type="subcellular location">
    <subcellularLocation>
        <location evidence="1">Nucleus</location>
    </subcellularLocation>
</comment>
<sequence length="252" mass="28262">MEVLIGPPSFTIQVASSSPFVRDRTAASPLPPPLDHALDSPWNCFNSFRTYAVRKAPEDEIDYRSDSSSSIGVPDGDESEDESISSTGGDQEEEVRSKLDSGFASLGSLEESLPIKRGLSSHFSGKLKSFANLAEAKSVKDIVKPENSFNKRRRILIASKLAKKSSFYTWPNPKSMPLLALREVDDDDDDDGDEEEKISPASYSSEDNEDEDEEPKIKRVSDFHRRRFMSFKSRCFSLADLQQRHHDQPQEP</sequence>
<keyword evidence="5" id="KW-1185">Reference proteome</keyword>
<evidence type="ECO:0000313" key="4">
    <source>
        <dbReference type="EMBL" id="KAG6585427.1"/>
    </source>
</evidence>